<gene>
    <name evidence="8" type="ORF">P4O66_022149</name>
</gene>
<dbReference type="Pfam" id="PF00665">
    <property type="entry name" value="rve"/>
    <property type="match status" value="1"/>
</dbReference>
<dbReference type="InterPro" id="IPR001331">
    <property type="entry name" value="GDS_CDC24_CS"/>
</dbReference>
<organism evidence="8 9">
    <name type="scientific">Electrophorus voltai</name>
    <dbReference type="NCBI Taxonomy" id="2609070"/>
    <lineage>
        <taxon>Eukaryota</taxon>
        <taxon>Metazoa</taxon>
        <taxon>Chordata</taxon>
        <taxon>Craniata</taxon>
        <taxon>Vertebrata</taxon>
        <taxon>Euteleostomi</taxon>
        <taxon>Actinopterygii</taxon>
        <taxon>Neopterygii</taxon>
        <taxon>Teleostei</taxon>
        <taxon>Ostariophysi</taxon>
        <taxon>Gymnotiformes</taxon>
        <taxon>Gymnotoidei</taxon>
        <taxon>Gymnotidae</taxon>
        <taxon>Electrophorus</taxon>
    </lineage>
</organism>
<dbReference type="Pfam" id="PF17838">
    <property type="entry name" value="PH_16"/>
    <property type="match status" value="1"/>
</dbReference>
<dbReference type="Gene3D" id="2.30.29.30">
    <property type="entry name" value="Pleckstrin-homology domain (PH domain)/Phosphotyrosine-binding domain (PTB)"/>
    <property type="match status" value="1"/>
</dbReference>
<dbReference type="Gene3D" id="1.20.900.10">
    <property type="entry name" value="Dbl homology (DH) domain"/>
    <property type="match status" value="1"/>
</dbReference>
<dbReference type="GO" id="GO:0001664">
    <property type="term" value="F:G protein-coupled receptor binding"/>
    <property type="evidence" value="ECO:0007669"/>
    <property type="project" value="TreeGrafter"/>
</dbReference>
<dbReference type="CDD" id="cd00160">
    <property type="entry name" value="RhoGEF"/>
    <property type="match status" value="1"/>
</dbReference>
<sequence>MRLPVPKQKVTSLSSQQEGQEMPCQSPKGRSHLEMLRHETRPCQSRASIRERMIKNVDGIFQSMEGLMKNLHQLREIEADHCRLLTMYNPKPTIKVAPGKYPLSLTPGEEIVNDYTDMVDSAQGYTYVLMRVDNYTGWPEAWPTKREDSASVVKFLVNQYIPHHGFPRKVRSDNGTHFTTCNLQELEKMLGLKHSFAAVYHPQSQGMSLPCSRTQRSMSMTEMSVDTPLALLADAPPLEEDTVHCQNWQETVEPHTLASLGSREIERQAVIYELFTTEASHLRTLRVLDQVFFQKMRNLLTVEELSCIFPNLPQVYSLHANLCESMKRLRDSPIVQGIGDIMVSRFEDAAGEEFQEQVSHLCSQQSQALELIKNKRKDPPFAHLIQECEASPHCRRLQLKDLLVSEMQRLTKYPLLLDNIIRHTEGMYRNTHIQSGSPDLQPLLRAQACCRGILRAVNEVVRETEHRRLLSRYQRRLDLSPLERQASPVAAQFKNLDLTTKKLIHEGPLTWKVSKDKAIDIHALLLSDMLVLLQRGSGDRLILRCPAHSLGGVWGRNTDLKTPFCPVVRLDSSLVRSVATALRQQRISKILEAPHITYTHERINMADMMGGEEPHQCEQEVKKQEKVRPDLEGEPIPGAGNMFTDGCGFRGPYGGIKAGCAVVAETQGEVDEFWTVKAERLKGAAHVELRQGSVDTPLALLADAPPLEEDTVHCQNWQETVEPHTLASLGSREIERQAVIY</sequence>
<evidence type="ECO:0000256" key="2">
    <source>
        <dbReference type="ARBA" id="ARBA00022490"/>
    </source>
</evidence>
<dbReference type="Gene3D" id="3.30.420.10">
    <property type="entry name" value="Ribonuclease H-like superfamily/Ribonuclease H"/>
    <property type="match status" value="1"/>
</dbReference>
<feature type="region of interest" description="Disordered" evidence="5">
    <location>
        <begin position="1"/>
        <end position="32"/>
    </location>
</feature>
<dbReference type="InterPro" id="IPR000219">
    <property type="entry name" value="DH_dom"/>
</dbReference>
<dbReference type="GO" id="GO:0035556">
    <property type="term" value="P:intracellular signal transduction"/>
    <property type="evidence" value="ECO:0007669"/>
    <property type="project" value="InterPro"/>
</dbReference>
<evidence type="ECO:0000313" key="9">
    <source>
        <dbReference type="Proteomes" id="UP001239994"/>
    </source>
</evidence>
<dbReference type="InterPro" id="IPR035899">
    <property type="entry name" value="DBL_dom_sf"/>
</dbReference>
<evidence type="ECO:0000259" key="7">
    <source>
        <dbReference type="PROSITE" id="PS50994"/>
    </source>
</evidence>
<feature type="non-terminal residue" evidence="8">
    <location>
        <position position="741"/>
    </location>
</feature>
<accession>A0AAD8ZPF0</accession>
<keyword evidence="4" id="KW-0344">Guanine-nucleotide releasing factor</keyword>
<dbReference type="GO" id="GO:0003676">
    <property type="term" value="F:nucleic acid binding"/>
    <property type="evidence" value="ECO:0007669"/>
    <property type="project" value="InterPro"/>
</dbReference>
<dbReference type="PROSITE" id="PS50010">
    <property type="entry name" value="DH_2"/>
    <property type="match status" value="1"/>
</dbReference>
<dbReference type="GO" id="GO:0015074">
    <property type="term" value="P:DNA integration"/>
    <property type="evidence" value="ECO:0007669"/>
    <property type="project" value="InterPro"/>
</dbReference>
<feature type="domain" description="DH" evidence="6">
    <location>
        <begin position="266"/>
        <end position="460"/>
    </location>
</feature>
<feature type="compositionally biased region" description="Polar residues" evidence="5">
    <location>
        <begin position="9"/>
        <end position="19"/>
    </location>
</feature>
<dbReference type="PROSITE" id="PS50994">
    <property type="entry name" value="INTEGRASE"/>
    <property type="match status" value="1"/>
</dbReference>
<name>A0AAD8ZPF0_9TELE</name>
<dbReference type="SUPFAM" id="SSF53098">
    <property type="entry name" value="Ribonuclease H-like"/>
    <property type="match status" value="1"/>
</dbReference>
<dbReference type="InterPro" id="IPR012337">
    <property type="entry name" value="RNaseH-like_sf"/>
</dbReference>
<feature type="domain" description="Integrase catalytic" evidence="7">
    <location>
        <begin position="103"/>
        <end position="270"/>
    </location>
</feature>
<dbReference type="GO" id="GO:0005085">
    <property type="term" value="F:guanyl-nucleotide exchange factor activity"/>
    <property type="evidence" value="ECO:0007669"/>
    <property type="project" value="UniProtKB-KW"/>
</dbReference>
<dbReference type="EMBL" id="JAROKS010000007">
    <property type="protein sequence ID" value="KAK1802480.1"/>
    <property type="molecule type" value="Genomic_DNA"/>
</dbReference>
<dbReference type="SUPFAM" id="SSF48065">
    <property type="entry name" value="DBL homology domain (DH-domain)"/>
    <property type="match status" value="1"/>
</dbReference>
<dbReference type="AlphaFoldDB" id="A0AAD8ZPF0"/>
<dbReference type="Pfam" id="PF00621">
    <property type="entry name" value="RhoGEF"/>
    <property type="match status" value="1"/>
</dbReference>
<dbReference type="GO" id="GO:0007186">
    <property type="term" value="P:G protein-coupled receptor signaling pathway"/>
    <property type="evidence" value="ECO:0007669"/>
    <property type="project" value="TreeGrafter"/>
</dbReference>
<evidence type="ECO:0000256" key="3">
    <source>
        <dbReference type="ARBA" id="ARBA00022553"/>
    </source>
</evidence>
<evidence type="ECO:0000313" key="8">
    <source>
        <dbReference type="EMBL" id="KAK1802480.1"/>
    </source>
</evidence>
<dbReference type="InterPro" id="IPR036397">
    <property type="entry name" value="RNaseH_sf"/>
</dbReference>
<evidence type="ECO:0000259" key="6">
    <source>
        <dbReference type="PROSITE" id="PS50010"/>
    </source>
</evidence>
<reference evidence="8" key="1">
    <citation type="submission" date="2023-03" db="EMBL/GenBank/DDBJ databases">
        <title>Electrophorus voltai genome.</title>
        <authorList>
            <person name="Bian C."/>
        </authorList>
    </citation>
    <scope>NUCLEOTIDE SEQUENCE</scope>
    <source>
        <strain evidence="8">CB-2022</strain>
        <tissue evidence="8">Muscle</tissue>
    </source>
</reference>
<dbReference type="SMART" id="SM00325">
    <property type="entry name" value="RhoGEF"/>
    <property type="match status" value="1"/>
</dbReference>
<dbReference type="SUPFAM" id="SSF50729">
    <property type="entry name" value="PH domain-like"/>
    <property type="match status" value="1"/>
</dbReference>
<dbReference type="InterPro" id="IPR001584">
    <property type="entry name" value="Integrase_cat-core"/>
</dbReference>
<dbReference type="GO" id="GO:0005737">
    <property type="term" value="C:cytoplasm"/>
    <property type="evidence" value="ECO:0007669"/>
    <property type="project" value="UniProtKB-SubCell"/>
</dbReference>
<dbReference type="PANTHER" id="PTHR45872:SF1">
    <property type="entry name" value="RHO GUANINE NUCLEOTIDE EXCHANGE FACTOR 11"/>
    <property type="match status" value="1"/>
</dbReference>
<dbReference type="PANTHER" id="PTHR45872">
    <property type="entry name" value="RHO GUANINE NUCLEOTIDE EXCHANGE FACTOR 2, ISOFORM D"/>
    <property type="match status" value="1"/>
</dbReference>
<comment type="caution">
    <text evidence="8">The sequence shown here is derived from an EMBL/GenBank/DDBJ whole genome shotgun (WGS) entry which is preliminary data.</text>
</comment>
<dbReference type="Proteomes" id="UP001239994">
    <property type="component" value="Unassembled WGS sequence"/>
</dbReference>
<dbReference type="InterPro" id="IPR041020">
    <property type="entry name" value="PH_16"/>
</dbReference>
<keyword evidence="2" id="KW-0963">Cytoplasm</keyword>
<evidence type="ECO:0000256" key="1">
    <source>
        <dbReference type="ARBA" id="ARBA00004496"/>
    </source>
</evidence>
<protein>
    <submittedName>
        <fullName evidence="8">Uncharacterized protein</fullName>
    </submittedName>
</protein>
<keyword evidence="3" id="KW-0597">Phosphoprotein</keyword>
<evidence type="ECO:0000256" key="5">
    <source>
        <dbReference type="SAM" id="MobiDB-lite"/>
    </source>
</evidence>
<proteinExistence type="predicted"/>
<comment type="subcellular location">
    <subcellularLocation>
        <location evidence="1">Cytoplasm</location>
    </subcellularLocation>
</comment>
<dbReference type="InterPro" id="IPR011993">
    <property type="entry name" value="PH-like_dom_sf"/>
</dbReference>
<dbReference type="PROSITE" id="PS00741">
    <property type="entry name" value="DH_1"/>
    <property type="match status" value="1"/>
</dbReference>
<evidence type="ECO:0000256" key="4">
    <source>
        <dbReference type="ARBA" id="ARBA00022658"/>
    </source>
</evidence>
<keyword evidence="9" id="KW-1185">Reference proteome</keyword>